<evidence type="ECO:0000256" key="1">
    <source>
        <dbReference type="SAM" id="MobiDB-lite"/>
    </source>
</evidence>
<dbReference type="EMBL" id="CAJNJA010013241">
    <property type="protein sequence ID" value="CAE7316407.1"/>
    <property type="molecule type" value="Genomic_DNA"/>
</dbReference>
<evidence type="ECO:0000313" key="2">
    <source>
        <dbReference type="EMBL" id="CAE7316407.1"/>
    </source>
</evidence>
<feature type="region of interest" description="Disordered" evidence="1">
    <location>
        <begin position="1"/>
        <end position="36"/>
    </location>
</feature>
<evidence type="ECO:0000313" key="3">
    <source>
        <dbReference type="Proteomes" id="UP000601435"/>
    </source>
</evidence>
<feature type="compositionally biased region" description="Basic and acidic residues" evidence="1">
    <location>
        <begin position="1"/>
        <end position="18"/>
    </location>
</feature>
<keyword evidence="3" id="KW-1185">Reference proteome</keyword>
<comment type="caution">
    <text evidence="2">The sequence shown here is derived from an EMBL/GenBank/DDBJ whole genome shotgun (WGS) entry which is preliminary data.</text>
</comment>
<organism evidence="2 3">
    <name type="scientific">Symbiodinium necroappetens</name>
    <dbReference type="NCBI Taxonomy" id="1628268"/>
    <lineage>
        <taxon>Eukaryota</taxon>
        <taxon>Sar</taxon>
        <taxon>Alveolata</taxon>
        <taxon>Dinophyceae</taxon>
        <taxon>Suessiales</taxon>
        <taxon>Symbiodiniaceae</taxon>
        <taxon>Symbiodinium</taxon>
    </lineage>
</organism>
<reference evidence="2" key="1">
    <citation type="submission" date="2021-02" db="EMBL/GenBank/DDBJ databases">
        <authorList>
            <person name="Dougan E. K."/>
            <person name="Rhodes N."/>
            <person name="Thang M."/>
            <person name="Chan C."/>
        </authorList>
    </citation>
    <scope>NUCLEOTIDE SEQUENCE</scope>
</reference>
<sequence>FRDCRREDGQESIKDKDKARTRKRDSGGKSCSSQGAEGCAGVKERWAKTKSNMAKPWRGLAENGVGWRWCEFWAALAGQLSASKSNRMFHSCVLVRQRQWACKSVQHMAYDVVGAACNCDEHGFRFATLAVMQVSSNTGPRMHRPTKHAAW</sequence>
<proteinExistence type="predicted"/>
<gene>
    <name evidence="2" type="ORF">SNEC2469_LOCUS7890</name>
</gene>
<feature type="non-terminal residue" evidence="2">
    <location>
        <position position="1"/>
    </location>
</feature>
<accession>A0A812NGY4</accession>
<dbReference type="Proteomes" id="UP000601435">
    <property type="component" value="Unassembled WGS sequence"/>
</dbReference>
<protein>
    <submittedName>
        <fullName evidence="2">Uncharacterized protein</fullName>
    </submittedName>
</protein>
<dbReference type="AlphaFoldDB" id="A0A812NGY4"/>
<name>A0A812NGY4_9DINO</name>